<dbReference type="InterPro" id="IPR046797">
    <property type="entry name" value="PDDEXK_12"/>
</dbReference>
<evidence type="ECO:0000259" key="1">
    <source>
        <dbReference type="Pfam" id="PF20516"/>
    </source>
</evidence>
<dbReference type="AlphaFoldDB" id="A0A2L2U1E5"/>
<proteinExistence type="predicted"/>
<keyword evidence="3" id="KW-1185">Reference proteome</keyword>
<evidence type="ECO:0000313" key="2">
    <source>
        <dbReference type="EMBL" id="CEI67865.1"/>
    </source>
</evidence>
<feature type="domain" description="PD-(D/E)XK nuclease-like" evidence="1">
    <location>
        <begin position="88"/>
        <end position="262"/>
    </location>
</feature>
<dbReference type="EMBL" id="LN649231">
    <property type="protein sequence ID" value="CEI67865.1"/>
    <property type="molecule type" value="Genomic_DNA"/>
</dbReference>
<name>A0A2L2U1E5_9HYPO</name>
<dbReference type="Pfam" id="PF20516">
    <property type="entry name" value="PDDEXK_12"/>
    <property type="match status" value="1"/>
</dbReference>
<accession>A0A2L2U1E5</accession>
<reference evidence="3" key="1">
    <citation type="submission" date="2014-10" db="EMBL/GenBank/DDBJ databases">
        <authorList>
            <person name="King R."/>
        </authorList>
    </citation>
    <scope>NUCLEOTIDE SEQUENCE [LARGE SCALE GENOMIC DNA]</scope>
    <source>
        <strain evidence="3">A3/5</strain>
    </source>
</reference>
<evidence type="ECO:0000313" key="3">
    <source>
        <dbReference type="Proteomes" id="UP000245910"/>
    </source>
</evidence>
<organism evidence="2 3">
    <name type="scientific">Fusarium venenatum</name>
    <dbReference type="NCBI Taxonomy" id="56646"/>
    <lineage>
        <taxon>Eukaryota</taxon>
        <taxon>Fungi</taxon>
        <taxon>Dikarya</taxon>
        <taxon>Ascomycota</taxon>
        <taxon>Pezizomycotina</taxon>
        <taxon>Sordariomycetes</taxon>
        <taxon>Hypocreomycetidae</taxon>
        <taxon>Hypocreales</taxon>
        <taxon>Nectriaceae</taxon>
        <taxon>Fusarium</taxon>
    </lineage>
</organism>
<sequence>MKKSHLPKDIHKTYDTIFSIAHGNNFIPGAVEEELRNNDQHILPQWFFEHPSSKTLEYSDELAAMRYTRGYNFASDTRRFRPFPALKHEIITHANIIKPFVPDVRTDSYFNMTKSKMIDWGVTLSPSEVTTQHISKIFDSLTHNKRSINQRIYGPVKNNPIAVSIEVKVTSGSLEQARGQLGLWTAACHRRMILPRKSEEEIIAVPLVMVMEHQWKLIFAVGRGDAIDIVEDIRMGDTRNLPGLYRIIVVLRELAIWIEMDYLASLDSWLGLVPPPDTAAEL</sequence>
<protein>
    <recommendedName>
        <fullName evidence="1">PD-(D/E)XK nuclease-like domain-containing protein</fullName>
    </recommendedName>
</protein>
<dbReference type="Proteomes" id="UP000245910">
    <property type="component" value="Chromosome III"/>
</dbReference>
<dbReference type="STRING" id="56646.A0A2L2U1E5"/>